<feature type="signal peptide" evidence="4">
    <location>
        <begin position="1"/>
        <end position="16"/>
    </location>
</feature>
<dbReference type="InterPro" id="IPR011071">
    <property type="entry name" value="Lyase_8-like_C"/>
</dbReference>
<dbReference type="PANTHER" id="PTHR38481:SF1">
    <property type="entry name" value="HYALURONATE LYASE"/>
    <property type="match status" value="1"/>
</dbReference>
<dbReference type="SUPFAM" id="SSF49863">
    <property type="entry name" value="Hyaluronate lyase-like, C-terminal domain"/>
    <property type="match status" value="1"/>
</dbReference>
<evidence type="ECO:0000256" key="3">
    <source>
        <dbReference type="ARBA" id="ARBA00023239"/>
    </source>
</evidence>
<dbReference type="Gene3D" id="2.60.220.10">
    <property type="entry name" value="Polysaccharide lyase family 8-like, C-terminal"/>
    <property type="match status" value="1"/>
</dbReference>
<keyword evidence="3 8" id="KW-0456">Lyase</keyword>
<evidence type="ECO:0000256" key="1">
    <source>
        <dbReference type="ARBA" id="ARBA00006699"/>
    </source>
</evidence>
<comment type="similarity">
    <text evidence="1">Belongs to the polysaccharide lyase 8 family.</text>
</comment>
<evidence type="ECO:0000256" key="2">
    <source>
        <dbReference type="ARBA" id="ARBA00022729"/>
    </source>
</evidence>
<dbReference type="InterPro" id="IPR012970">
    <property type="entry name" value="Lyase_8_alpha_N"/>
</dbReference>
<gene>
    <name evidence="8" type="ORF">PROFUN_12319</name>
</gene>
<evidence type="ECO:0000313" key="8">
    <source>
        <dbReference type="EMBL" id="PRP80032.1"/>
    </source>
</evidence>
<dbReference type="InterPro" id="IPR011013">
    <property type="entry name" value="Gal_mutarotase_sf_dom"/>
</dbReference>
<feature type="domain" description="Polysaccharide lyase family 8 C-terminal" evidence="6">
    <location>
        <begin position="603"/>
        <end position="676"/>
    </location>
</feature>
<evidence type="ECO:0000313" key="9">
    <source>
        <dbReference type="Proteomes" id="UP000241769"/>
    </source>
</evidence>
<dbReference type="InterPro" id="IPR004103">
    <property type="entry name" value="Lyase_8_C"/>
</dbReference>
<feature type="domain" description="Polysaccharide lyase family 8 central" evidence="5">
    <location>
        <begin position="348"/>
        <end position="586"/>
    </location>
</feature>
<dbReference type="PANTHER" id="PTHR38481">
    <property type="entry name" value="HYALURONATE LYASE"/>
    <property type="match status" value="1"/>
</dbReference>
<dbReference type="GO" id="GO:0016837">
    <property type="term" value="F:carbon-oxygen lyase activity, acting on polysaccharides"/>
    <property type="evidence" value="ECO:0007669"/>
    <property type="project" value="UniProtKB-ARBA"/>
</dbReference>
<dbReference type="GO" id="GO:0005975">
    <property type="term" value="P:carbohydrate metabolic process"/>
    <property type="evidence" value="ECO:0007669"/>
    <property type="project" value="InterPro"/>
</dbReference>
<dbReference type="InterPro" id="IPR008929">
    <property type="entry name" value="Chondroitin_lyas"/>
</dbReference>
<dbReference type="Proteomes" id="UP000241769">
    <property type="component" value="Unassembled WGS sequence"/>
</dbReference>
<dbReference type="EMBL" id="MDYQ01000163">
    <property type="protein sequence ID" value="PRP80032.1"/>
    <property type="molecule type" value="Genomic_DNA"/>
</dbReference>
<comment type="caution">
    <text evidence="8">The sequence shown here is derived from an EMBL/GenBank/DDBJ whole genome shotgun (WGS) entry which is preliminary data.</text>
</comment>
<reference evidence="8 9" key="1">
    <citation type="journal article" date="2018" name="Genome Biol. Evol.">
        <title>Multiple Roots of Fruiting Body Formation in Amoebozoa.</title>
        <authorList>
            <person name="Hillmann F."/>
            <person name="Forbes G."/>
            <person name="Novohradska S."/>
            <person name="Ferling I."/>
            <person name="Riege K."/>
            <person name="Groth M."/>
            <person name="Westermann M."/>
            <person name="Marz M."/>
            <person name="Spaller T."/>
            <person name="Winckler T."/>
            <person name="Schaap P."/>
            <person name="Glockner G."/>
        </authorList>
    </citation>
    <scope>NUCLEOTIDE SEQUENCE [LARGE SCALE GENOMIC DNA]</scope>
    <source>
        <strain evidence="8 9">Jena</strain>
    </source>
</reference>
<dbReference type="InterPro" id="IPR003159">
    <property type="entry name" value="Lyase_8_central_dom"/>
</dbReference>
<dbReference type="Pfam" id="PF02278">
    <property type="entry name" value="Lyase_8"/>
    <property type="match status" value="1"/>
</dbReference>
<sequence>MKRALFSLIFCLFASASIIDDVASRILSRTSGASATAMAALTSSGNFSNIDYLSGCAASRASWAAPNHWAVTSAGAMYWYKTNDTTTLSAVKRAMDFWFANDFTDGPLCNGDTTYESCPCNMTGLWNTNWWYQVIYTPKLAGIPCMALSVRNQLSPQQKQGCIRLLNRGGLYVSKYTGANQVDTALVAVYLSIVTRNESLLLSTMGIVNHACDIVSYQDGINSDGSFIQHGALPYAYGYGERFTVDVFDLWDNVGLPPNATQKAAMSLFLRSSVWSIYFSGGTPNWDFNQMGRGVTYSATSARYTGPWSTIQNAAVEWKDPDLATAMGQLKSNSSLQGVNPFKLNGVKVFYKADYLVYRGDSFVLGLKMLSTRTYTSECWNSQGKQGLHYSDGVVYNYVNGVDYVPSQVFWGYTPPGVTVDPASHTLPCWNYITGLTKFVGSVSNGNTALSAMDYISPINQQLTYKKSWHFFGGLYVVVATDIAQSKGLPVITALDNRISRGDVYTDAGLLSGPSGIFNKAQYIHHDLVGYYFPSPNGLTLNVSNGNVSGNWIDIGSFNQPVTAQIFKPILTTTTGSFIYVTVPGVNRGNFTAMLPSLRSAIQVISATRQLHAVQHVTNRTVTAAFFSAGNVTFYNGREDVTLAVDVPCLLTVTYGNADNTTLIHATDPTQTLSGVVVRVQCKTCVLGGNATVSIAFATGWEAGATRSYVLNVRTVDVTSSAAGPTVIRGTETIGSKTINSTEVLGASGQAAGTFFSLILILAVFTFV</sequence>
<dbReference type="InParanoid" id="A0A2P6N7U9"/>
<feature type="domain" description="Polysaccharide lyase 8 N-terminal alpha-helical" evidence="7">
    <location>
        <begin position="127"/>
        <end position="243"/>
    </location>
</feature>
<dbReference type="SUPFAM" id="SSF48230">
    <property type="entry name" value="Chondroitin AC/alginate lyase"/>
    <property type="match status" value="1"/>
</dbReference>
<dbReference type="InterPro" id="IPR038970">
    <property type="entry name" value="Lyase_8"/>
</dbReference>
<protein>
    <submittedName>
        <fullName evidence="8">Polysaccharide lyase family 8 protein</fullName>
    </submittedName>
</protein>
<name>A0A2P6N7U9_9EUKA</name>
<dbReference type="GO" id="GO:0005576">
    <property type="term" value="C:extracellular region"/>
    <property type="evidence" value="ECO:0007669"/>
    <property type="project" value="InterPro"/>
</dbReference>
<dbReference type="GO" id="GO:0030246">
    <property type="term" value="F:carbohydrate binding"/>
    <property type="evidence" value="ECO:0007669"/>
    <property type="project" value="InterPro"/>
</dbReference>
<evidence type="ECO:0000259" key="6">
    <source>
        <dbReference type="Pfam" id="PF02884"/>
    </source>
</evidence>
<evidence type="ECO:0000259" key="5">
    <source>
        <dbReference type="Pfam" id="PF02278"/>
    </source>
</evidence>
<dbReference type="OrthoDB" id="5980780at2759"/>
<accession>A0A2P6N7U9</accession>
<evidence type="ECO:0000259" key="7">
    <source>
        <dbReference type="Pfam" id="PF08124"/>
    </source>
</evidence>
<dbReference type="AlphaFoldDB" id="A0A2P6N7U9"/>
<keyword evidence="2 4" id="KW-0732">Signal</keyword>
<dbReference type="InterPro" id="IPR014718">
    <property type="entry name" value="GH-type_carb-bd"/>
</dbReference>
<organism evidence="8 9">
    <name type="scientific">Planoprotostelium fungivorum</name>
    <dbReference type="NCBI Taxonomy" id="1890364"/>
    <lineage>
        <taxon>Eukaryota</taxon>
        <taxon>Amoebozoa</taxon>
        <taxon>Evosea</taxon>
        <taxon>Variosea</taxon>
        <taxon>Cavosteliida</taxon>
        <taxon>Cavosteliaceae</taxon>
        <taxon>Planoprotostelium</taxon>
    </lineage>
</organism>
<evidence type="ECO:0000256" key="4">
    <source>
        <dbReference type="SAM" id="SignalP"/>
    </source>
</evidence>
<keyword evidence="9" id="KW-1185">Reference proteome</keyword>
<dbReference type="Gene3D" id="1.50.10.100">
    <property type="entry name" value="Chondroitin AC/alginate lyase"/>
    <property type="match status" value="1"/>
</dbReference>
<dbReference type="Pfam" id="PF08124">
    <property type="entry name" value="Lyase_8_N"/>
    <property type="match status" value="1"/>
</dbReference>
<feature type="chain" id="PRO_5015149855" evidence="4">
    <location>
        <begin position="17"/>
        <end position="768"/>
    </location>
</feature>
<proteinExistence type="inferred from homology"/>
<dbReference type="Gene3D" id="2.70.98.10">
    <property type="match status" value="1"/>
</dbReference>
<dbReference type="Pfam" id="PF02884">
    <property type="entry name" value="Lyase_8_C"/>
    <property type="match status" value="1"/>
</dbReference>
<dbReference type="SUPFAM" id="SSF74650">
    <property type="entry name" value="Galactose mutarotase-like"/>
    <property type="match status" value="1"/>
</dbReference>